<reference evidence="2 3" key="1">
    <citation type="journal article" date="2012" name="J. Bacteriol.">
        <title>Complete genome sequence of the broad-host-range strain Sinorhizobium fredii USDA257.</title>
        <authorList>
            <person name="Schuldes J."/>
            <person name="Rodriguez Orbegoso M."/>
            <person name="Schmeisser C."/>
            <person name="Krishnan H.B."/>
            <person name="Daniel R."/>
            <person name="Streit W.R."/>
        </authorList>
    </citation>
    <scope>NUCLEOTIDE SEQUENCE [LARGE SCALE GENOMIC DNA]</scope>
    <source>
        <strain evidence="2 3">USDA 257</strain>
    </source>
</reference>
<evidence type="ECO:0000259" key="1">
    <source>
        <dbReference type="Pfam" id="PF01814"/>
    </source>
</evidence>
<dbReference type="KEGG" id="sfd:USDA257_c38960"/>
<dbReference type="RefSeq" id="WP_014764576.1">
    <property type="nucleotide sequence ID" value="NC_018000.1"/>
</dbReference>
<dbReference type="Pfam" id="PF01814">
    <property type="entry name" value="Hemerythrin"/>
    <property type="match status" value="1"/>
</dbReference>
<dbReference type="EMBL" id="CP003563">
    <property type="protein sequence ID" value="AFL52441.1"/>
    <property type="molecule type" value="Genomic_DNA"/>
</dbReference>
<organism evidence="2 3">
    <name type="scientific">Sinorhizobium fredii (strain USDA 257)</name>
    <dbReference type="NCBI Taxonomy" id="1185652"/>
    <lineage>
        <taxon>Bacteria</taxon>
        <taxon>Pseudomonadati</taxon>
        <taxon>Pseudomonadota</taxon>
        <taxon>Alphaproteobacteria</taxon>
        <taxon>Hyphomicrobiales</taxon>
        <taxon>Rhizobiaceae</taxon>
        <taxon>Sinorhizobium/Ensifer group</taxon>
        <taxon>Sinorhizobium</taxon>
    </lineage>
</organism>
<sequence length="158" mass="17315">MIARIIGLAPPRERSPVPEELAARLARLARGHIDLLALCDSLEAIADSLPDQLDRKMCAYATETLGSILRHLHVTEEQVVFAWAEKCFGSDPSVPTMLDCLRHEHREDECFAEELADMLARLGAADDSVNPETAGYMLRGFFTNPAGMFASNRSACAA</sequence>
<evidence type="ECO:0000313" key="3">
    <source>
        <dbReference type="Proteomes" id="UP000006180"/>
    </source>
</evidence>
<name>I3X985_SINF2</name>
<dbReference type="eggNOG" id="ENOG5033JDA">
    <property type="taxonomic scope" value="Bacteria"/>
</dbReference>
<dbReference type="Gene3D" id="1.20.120.520">
    <property type="entry name" value="nmb1532 protein domain like"/>
    <property type="match status" value="1"/>
</dbReference>
<feature type="domain" description="Hemerythrin-like" evidence="1">
    <location>
        <begin position="27"/>
        <end position="141"/>
    </location>
</feature>
<protein>
    <recommendedName>
        <fullName evidence="1">Hemerythrin-like domain-containing protein</fullName>
    </recommendedName>
</protein>
<dbReference type="PATRIC" id="fig|1185652.3.peg.4046"/>
<evidence type="ECO:0000313" key="2">
    <source>
        <dbReference type="EMBL" id="AFL52441.1"/>
    </source>
</evidence>
<proteinExistence type="predicted"/>
<dbReference type="Proteomes" id="UP000006180">
    <property type="component" value="Chromosome"/>
</dbReference>
<dbReference type="HOGENOM" id="CLU_134336_0_0_5"/>
<accession>I3X985</accession>
<dbReference type="AlphaFoldDB" id="I3X985"/>
<gene>
    <name evidence="2" type="ORF">USDA257_c38960</name>
</gene>
<dbReference type="InterPro" id="IPR012312">
    <property type="entry name" value="Hemerythrin-like"/>
</dbReference>